<reference evidence="1" key="1">
    <citation type="journal article" date="2020" name="Stud. Mycol.">
        <title>101 Dothideomycetes genomes: a test case for predicting lifestyles and emergence of pathogens.</title>
        <authorList>
            <person name="Haridas S."/>
            <person name="Albert R."/>
            <person name="Binder M."/>
            <person name="Bloem J."/>
            <person name="Labutti K."/>
            <person name="Salamov A."/>
            <person name="Andreopoulos B."/>
            <person name="Baker S."/>
            <person name="Barry K."/>
            <person name="Bills G."/>
            <person name="Bluhm B."/>
            <person name="Cannon C."/>
            <person name="Castanera R."/>
            <person name="Culley D."/>
            <person name="Daum C."/>
            <person name="Ezra D."/>
            <person name="Gonzalez J."/>
            <person name="Henrissat B."/>
            <person name="Kuo A."/>
            <person name="Liang C."/>
            <person name="Lipzen A."/>
            <person name="Lutzoni F."/>
            <person name="Magnuson J."/>
            <person name="Mondo S."/>
            <person name="Nolan M."/>
            <person name="Ohm R."/>
            <person name="Pangilinan J."/>
            <person name="Park H.-J."/>
            <person name="Ramirez L."/>
            <person name="Alfaro M."/>
            <person name="Sun H."/>
            <person name="Tritt A."/>
            <person name="Yoshinaga Y."/>
            <person name="Zwiers L.-H."/>
            <person name="Turgeon B."/>
            <person name="Goodwin S."/>
            <person name="Spatafora J."/>
            <person name="Crous P."/>
            <person name="Grigoriev I."/>
        </authorList>
    </citation>
    <scope>NUCLEOTIDE SEQUENCE</scope>
    <source>
        <strain evidence="1">CBS 260.36</strain>
    </source>
</reference>
<protein>
    <submittedName>
        <fullName evidence="1">Uncharacterized protein</fullName>
    </submittedName>
</protein>
<organism evidence="1 2">
    <name type="scientific">Myriangium duriaei CBS 260.36</name>
    <dbReference type="NCBI Taxonomy" id="1168546"/>
    <lineage>
        <taxon>Eukaryota</taxon>
        <taxon>Fungi</taxon>
        <taxon>Dikarya</taxon>
        <taxon>Ascomycota</taxon>
        <taxon>Pezizomycotina</taxon>
        <taxon>Dothideomycetes</taxon>
        <taxon>Dothideomycetidae</taxon>
        <taxon>Myriangiales</taxon>
        <taxon>Myriangiaceae</taxon>
        <taxon>Myriangium</taxon>
    </lineage>
</organism>
<proteinExistence type="predicted"/>
<accession>A0A9P4IS74</accession>
<gene>
    <name evidence="1" type="ORF">K461DRAFT_283256</name>
</gene>
<evidence type="ECO:0000313" key="2">
    <source>
        <dbReference type="Proteomes" id="UP000799439"/>
    </source>
</evidence>
<name>A0A9P4IS74_9PEZI</name>
<dbReference type="Proteomes" id="UP000799439">
    <property type="component" value="Unassembled WGS sequence"/>
</dbReference>
<dbReference type="AlphaFoldDB" id="A0A9P4IS74"/>
<dbReference type="EMBL" id="ML996095">
    <property type="protein sequence ID" value="KAF2147654.1"/>
    <property type="molecule type" value="Genomic_DNA"/>
</dbReference>
<sequence>MTQVALIAIPSRKHVQHCSIMHLRLSHASTGYVVQNPLAVRLRPQLRARSQRPVPSYRLEDCQRLSYPFS</sequence>
<comment type="caution">
    <text evidence="1">The sequence shown here is derived from an EMBL/GenBank/DDBJ whole genome shotgun (WGS) entry which is preliminary data.</text>
</comment>
<evidence type="ECO:0000313" key="1">
    <source>
        <dbReference type="EMBL" id="KAF2147654.1"/>
    </source>
</evidence>
<keyword evidence="2" id="KW-1185">Reference proteome</keyword>